<evidence type="ECO:0000256" key="2">
    <source>
        <dbReference type="ARBA" id="ARBA00010857"/>
    </source>
</evidence>
<feature type="region of interest" description="Disordered" evidence="9">
    <location>
        <begin position="654"/>
        <end position="765"/>
    </location>
</feature>
<comment type="similarity">
    <text evidence="2">Belongs to the TFIIB family.</text>
</comment>
<dbReference type="GO" id="GO:0001006">
    <property type="term" value="F:RNA polymerase III type 3 promoter sequence-specific DNA binding"/>
    <property type="evidence" value="ECO:0007669"/>
    <property type="project" value="TreeGrafter"/>
</dbReference>
<evidence type="ECO:0000313" key="13">
    <source>
        <dbReference type="Proteomes" id="UP000799444"/>
    </source>
</evidence>
<dbReference type="InterPro" id="IPR036915">
    <property type="entry name" value="Cyclin-like_sf"/>
</dbReference>
<feature type="domain" description="Brf1 TBP-binding" evidence="11">
    <location>
        <begin position="553"/>
        <end position="656"/>
    </location>
</feature>
<dbReference type="GO" id="GO:0000995">
    <property type="term" value="F:RNA polymerase III general transcription initiation factor activity"/>
    <property type="evidence" value="ECO:0007669"/>
    <property type="project" value="TreeGrafter"/>
</dbReference>
<keyword evidence="4" id="KW-0863">Zinc-finger</keyword>
<feature type="compositionally biased region" description="Basic residues" evidence="9">
    <location>
        <begin position="468"/>
        <end position="477"/>
    </location>
</feature>
<feature type="region of interest" description="Disordered" evidence="9">
    <location>
        <begin position="346"/>
        <end position="479"/>
    </location>
</feature>
<dbReference type="FunFam" id="1.10.472.10:FF:000002">
    <property type="entry name" value="Transcription factor IIIB 90 kDa subunit"/>
    <property type="match status" value="1"/>
</dbReference>
<feature type="region of interest" description="Disordered" evidence="9">
    <location>
        <begin position="41"/>
        <end position="64"/>
    </location>
</feature>
<feature type="region of interest" description="Disordered" evidence="9">
    <location>
        <begin position="1"/>
        <end position="24"/>
    </location>
</feature>
<evidence type="ECO:0000256" key="8">
    <source>
        <dbReference type="ARBA" id="ARBA00023242"/>
    </source>
</evidence>
<evidence type="ECO:0000256" key="1">
    <source>
        <dbReference type="ARBA" id="ARBA00004123"/>
    </source>
</evidence>
<evidence type="ECO:0000256" key="3">
    <source>
        <dbReference type="ARBA" id="ARBA00022723"/>
    </source>
</evidence>
<dbReference type="GO" id="GO:0000126">
    <property type="term" value="C:transcription factor TFIIIB complex"/>
    <property type="evidence" value="ECO:0007669"/>
    <property type="project" value="TreeGrafter"/>
</dbReference>
<feature type="domain" description="Transcription factor TFIIB cyclin-like" evidence="10">
    <location>
        <begin position="245"/>
        <end position="327"/>
    </location>
</feature>
<dbReference type="PANTHER" id="PTHR11618:SF4">
    <property type="entry name" value="TRANSCRIPTION FACTOR IIIB 90 KDA SUBUNIT"/>
    <property type="match status" value="1"/>
</dbReference>
<proteinExistence type="inferred from homology"/>
<dbReference type="AlphaFoldDB" id="A0A9P4V1Z6"/>
<dbReference type="Gene3D" id="1.10.472.170">
    <property type="match status" value="1"/>
</dbReference>
<evidence type="ECO:0000256" key="5">
    <source>
        <dbReference type="ARBA" id="ARBA00022833"/>
    </source>
</evidence>
<keyword evidence="13" id="KW-1185">Reference proteome</keyword>
<evidence type="ECO:0000256" key="6">
    <source>
        <dbReference type="ARBA" id="ARBA00023015"/>
    </source>
</evidence>
<dbReference type="Gene3D" id="1.10.472.10">
    <property type="entry name" value="Cyclin-like"/>
    <property type="match status" value="1"/>
</dbReference>
<dbReference type="GO" id="GO:0008270">
    <property type="term" value="F:zinc ion binding"/>
    <property type="evidence" value="ECO:0007669"/>
    <property type="project" value="UniProtKB-KW"/>
</dbReference>
<dbReference type="GO" id="GO:0097550">
    <property type="term" value="C:transcription preinitiation complex"/>
    <property type="evidence" value="ECO:0007669"/>
    <property type="project" value="TreeGrafter"/>
</dbReference>
<dbReference type="GO" id="GO:0005634">
    <property type="term" value="C:nucleus"/>
    <property type="evidence" value="ECO:0007669"/>
    <property type="project" value="UniProtKB-SubCell"/>
</dbReference>
<keyword evidence="3" id="KW-0479">Metal-binding</keyword>
<feature type="compositionally biased region" description="Acidic residues" evidence="9">
    <location>
        <begin position="375"/>
        <end position="386"/>
    </location>
</feature>
<keyword evidence="7" id="KW-0804">Transcription</keyword>
<sequence length="765" mass="85083">MPGALARPRELGPRKRLTSLGDQKAIDRTLAEQAEYAKQAREAAAQRAREAELEEPCCDSPNIRDDEAGPKVCDNCGMIFRESGTTNEVEFGENAAGAAVVQGGFIGDGQRHANSMGGTVSGIQNTDSLSRLQARGNAQVRNLCAMLNLPQAVEVQASRFYSIAIHQRFQWGRNLRVMAAVVIYAAARRRPHNTLLLMDLSEVTQTSVWELGRIHAQFVKACYVLIDDPVTKSGLPGIQQIEPLMLKFCQKLEFGDYSQKVAEDAVRLLKRMNRDWMVDGRNPAGLCGACIIIAAGMNNFRRTVREVVYVVKVADTTVNMRLHEFRRTKASTLTVTQFRDIGVDLKDPEAKPPSVYKRIEREERKEEAKRKRLEQDEDTPDEEDPEGTQGSGSAQGKKKRKVANGKAQATVPALPTNQATQRPAAQEGLADINDPELDVYSQLGHEDELPQASELLTQQPAEREQPKKRGRPPKKAPRIVVPDEELEIERELEMEITDAIREYDEQFAEIQNVPAGEEPFQEKWIEMKNKVRGILHGETLNNVPPKLDDAQLDDDDDVKNCLLNPQEIEAKSRVWLAENEDWLRANQAKLEKEAMDEINGVTKQKTKRKGKRSQLGDGSLLGDKPADSTREAAEKMLLKRGSFSKQINYQLLNSLLPKKPEDGTAGASPAESGGQSTAQTPAQTEAAVADADENEEEEEEGGVEVVGEGEEEEYEEGGEEGGEEEDTAGGNYYDEMYDEDGNFIDPRQFLDDDDEGAPKYDNDDY</sequence>
<feature type="compositionally biased region" description="Polar residues" evidence="9">
    <location>
        <begin position="673"/>
        <end position="683"/>
    </location>
</feature>
<keyword evidence="5" id="KW-0862">Zinc</keyword>
<feature type="compositionally biased region" description="Basic and acidic residues" evidence="9">
    <location>
        <begin position="624"/>
        <end position="633"/>
    </location>
</feature>
<dbReference type="Proteomes" id="UP000799444">
    <property type="component" value="Unassembled WGS sequence"/>
</dbReference>
<feature type="compositionally biased region" description="Acidic residues" evidence="9">
    <location>
        <begin position="690"/>
        <end position="727"/>
    </location>
</feature>
<accession>A0A9P4V1Z6</accession>
<gene>
    <name evidence="12" type="ORF">EJ04DRAFT_492384</name>
</gene>
<keyword evidence="8" id="KW-0539">Nucleus</keyword>
<dbReference type="Pfam" id="PF07741">
    <property type="entry name" value="BRF1"/>
    <property type="match status" value="1"/>
</dbReference>
<evidence type="ECO:0000313" key="12">
    <source>
        <dbReference type="EMBL" id="KAF2735074.1"/>
    </source>
</evidence>
<feature type="region of interest" description="Disordered" evidence="9">
    <location>
        <begin position="592"/>
        <end position="633"/>
    </location>
</feature>
<dbReference type="SUPFAM" id="SSF47954">
    <property type="entry name" value="Cyclin-like"/>
    <property type="match status" value="2"/>
</dbReference>
<dbReference type="GO" id="GO:0070897">
    <property type="term" value="P:transcription preinitiation complex assembly"/>
    <property type="evidence" value="ECO:0007669"/>
    <property type="project" value="InterPro"/>
</dbReference>
<feature type="compositionally biased region" description="Basic and acidic residues" evidence="9">
    <location>
        <begin position="756"/>
        <end position="765"/>
    </location>
</feature>
<feature type="domain" description="Transcription factor TFIIB cyclin-like" evidence="10">
    <location>
        <begin position="133"/>
        <end position="220"/>
    </location>
</feature>
<keyword evidence="6" id="KW-0805">Transcription regulation</keyword>
<dbReference type="InterPro" id="IPR013150">
    <property type="entry name" value="TFIIB_cyclin"/>
</dbReference>
<comment type="caution">
    <text evidence="12">The sequence shown here is derived from an EMBL/GenBank/DDBJ whole genome shotgun (WGS) entry which is preliminary data.</text>
</comment>
<comment type="subcellular location">
    <subcellularLocation>
        <location evidence="1">Nucleus</location>
    </subcellularLocation>
</comment>
<dbReference type="PANTHER" id="PTHR11618">
    <property type="entry name" value="TRANSCRIPTION INITIATION FACTOR IIB-RELATED"/>
    <property type="match status" value="1"/>
</dbReference>
<dbReference type="OrthoDB" id="511529at2759"/>
<dbReference type="EMBL" id="ML996140">
    <property type="protein sequence ID" value="KAF2735074.1"/>
    <property type="molecule type" value="Genomic_DNA"/>
</dbReference>
<evidence type="ECO:0000256" key="9">
    <source>
        <dbReference type="SAM" id="MobiDB-lite"/>
    </source>
</evidence>
<evidence type="ECO:0000256" key="7">
    <source>
        <dbReference type="ARBA" id="ARBA00023163"/>
    </source>
</evidence>
<evidence type="ECO:0000259" key="10">
    <source>
        <dbReference type="Pfam" id="PF00382"/>
    </source>
</evidence>
<evidence type="ECO:0000259" key="11">
    <source>
        <dbReference type="Pfam" id="PF07741"/>
    </source>
</evidence>
<evidence type="ECO:0008006" key="14">
    <source>
        <dbReference type="Google" id="ProtNLM"/>
    </source>
</evidence>
<feature type="compositionally biased region" description="Basic and acidic residues" evidence="9">
    <location>
        <begin position="357"/>
        <end position="369"/>
    </location>
</feature>
<dbReference type="InterPro" id="IPR000812">
    <property type="entry name" value="TFIIB"/>
</dbReference>
<protein>
    <recommendedName>
        <fullName evidence="14">B-related factor 1</fullName>
    </recommendedName>
</protein>
<dbReference type="Gene3D" id="1.20.5.650">
    <property type="entry name" value="Single helix bin"/>
    <property type="match status" value="1"/>
</dbReference>
<evidence type="ECO:0000256" key="4">
    <source>
        <dbReference type="ARBA" id="ARBA00022771"/>
    </source>
</evidence>
<dbReference type="Pfam" id="PF00382">
    <property type="entry name" value="TFIIB"/>
    <property type="match status" value="2"/>
</dbReference>
<dbReference type="InterPro" id="IPR011665">
    <property type="entry name" value="BRF1_TBP-bd_dom"/>
</dbReference>
<organism evidence="12 13">
    <name type="scientific">Polyplosphaeria fusca</name>
    <dbReference type="NCBI Taxonomy" id="682080"/>
    <lineage>
        <taxon>Eukaryota</taxon>
        <taxon>Fungi</taxon>
        <taxon>Dikarya</taxon>
        <taxon>Ascomycota</taxon>
        <taxon>Pezizomycotina</taxon>
        <taxon>Dothideomycetes</taxon>
        <taxon>Pleosporomycetidae</taxon>
        <taxon>Pleosporales</taxon>
        <taxon>Tetraplosphaeriaceae</taxon>
        <taxon>Polyplosphaeria</taxon>
    </lineage>
</organism>
<dbReference type="GO" id="GO:0017025">
    <property type="term" value="F:TBP-class protein binding"/>
    <property type="evidence" value="ECO:0007669"/>
    <property type="project" value="InterPro"/>
</dbReference>
<name>A0A9P4V1Z6_9PLEO</name>
<reference evidence="12" key="1">
    <citation type="journal article" date="2020" name="Stud. Mycol.">
        <title>101 Dothideomycetes genomes: a test case for predicting lifestyles and emergence of pathogens.</title>
        <authorList>
            <person name="Haridas S."/>
            <person name="Albert R."/>
            <person name="Binder M."/>
            <person name="Bloem J."/>
            <person name="Labutti K."/>
            <person name="Salamov A."/>
            <person name="Andreopoulos B."/>
            <person name="Baker S."/>
            <person name="Barry K."/>
            <person name="Bills G."/>
            <person name="Bluhm B."/>
            <person name="Cannon C."/>
            <person name="Castanera R."/>
            <person name="Culley D."/>
            <person name="Daum C."/>
            <person name="Ezra D."/>
            <person name="Gonzalez J."/>
            <person name="Henrissat B."/>
            <person name="Kuo A."/>
            <person name="Liang C."/>
            <person name="Lipzen A."/>
            <person name="Lutzoni F."/>
            <person name="Magnuson J."/>
            <person name="Mondo S."/>
            <person name="Nolan M."/>
            <person name="Ohm R."/>
            <person name="Pangilinan J."/>
            <person name="Park H.-J."/>
            <person name="Ramirez L."/>
            <person name="Alfaro M."/>
            <person name="Sun H."/>
            <person name="Tritt A."/>
            <person name="Yoshinaga Y."/>
            <person name="Zwiers L.-H."/>
            <person name="Turgeon B."/>
            <person name="Goodwin S."/>
            <person name="Spatafora J."/>
            <person name="Crous P."/>
            <person name="Grigoriev I."/>
        </authorList>
    </citation>
    <scope>NUCLEOTIDE SEQUENCE</scope>
    <source>
        <strain evidence="12">CBS 125425</strain>
    </source>
</reference>